<dbReference type="GO" id="GO:0008841">
    <property type="term" value="F:dihydrofolate synthase activity"/>
    <property type="evidence" value="ECO:0007669"/>
    <property type="project" value="TreeGrafter"/>
</dbReference>
<dbReference type="EC" id="6.3.2.17" evidence="10"/>
<evidence type="ECO:0000256" key="8">
    <source>
        <dbReference type="SAM" id="MobiDB-lite"/>
    </source>
</evidence>
<evidence type="ECO:0000256" key="5">
    <source>
        <dbReference type="ARBA" id="ARBA00022840"/>
    </source>
</evidence>
<sequence length="553" mass="61422">MATSASLGSKYTACLKQLFSHHAVKLGTDRMRAVAAGLGSPQDDYDIIHVAGTNGKGTTCAKLAACLSLKGYKVGTYTSPHILSFRERIRVDSQMIPEEDVVSLYHRVTQTAKQMGVELTFFEVTTQMAFLYFSQQEVDWAVIETGLGGRLDATNIVDSPRCTVITSIGWDHMNVLGDTLDRIAQEKAGVIKAKTPLVLGPTAAVHPCFRQKAACVGADVMEVQAEPRGEDFEDENIRICRVVVENVLRLDLLPNQLKTALSVQMPLRAHVLTRQDLQVASGLCGLSSLRGAGEKRSKDHVEKEERSTENGETRRETGREDGVKDAREDGNALLTPYAVVVDVAHNETAIERFLQFLEHHYFGIPVRVVVSLTKERSVSVLQPLMNYLSFPRNNRLARLHFVEANHERRKTAVSVLEELETDNRVTSELRAAILAGLEEQFRVLSETRAQTDEKEQRASEKETESLIHVPDNIRRYTHLLQSCTAGHLPEVLRFAYRQATAEQSVLVACGSFYMMKEVIETLGFLHGPVDEIDVNERCVTPVAVETGSEKAPL</sequence>
<name>A0A086KGD9_TOXGO</name>
<dbReference type="AlphaFoldDB" id="A0A086KGD9"/>
<dbReference type="InterPro" id="IPR001645">
    <property type="entry name" value="Folylpolyglutamate_synth"/>
</dbReference>
<dbReference type="VEuPathDB" id="ToxoDB:TGDOM2_271350"/>
<evidence type="ECO:0000256" key="1">
    <source>
        <dbReference type="ARBA" id="ARBA00008276"/>
    </source>
</evidence>
<dbReference type="Proteomes" id="UP000028837">
    <property type="component" value="Unassembled WGS sequence"/>
</dbReference>
<dbReference type="EMBL" id="AHZU02000516">
    <property type="protein sequence ID" value="KFG43457.1"/>
    <property type="molecule type" value="Genomic_DNA"/>
</dbReference>
<dbReference type="InterPro" id="IPR013221">
    <property type="entry name" value="Mur_ligase_cen"/>
</dbReference>
<gene>
    <name evidence="10" type="ORF">TGDOM2_271350</name>
</gene>
<evidence type="ECO:0000256" key="2">
    <source>
        <dbReference type="ARBA" id="ARBA00022598"/>
    </source>
</evidence>
<dbReference type="Pfam" id="PF08245">
    <property type="entry name" value="Mur_ligase_M"/>
    <property type="match status" value="1"/>
</dbReference>
<dbReference type="NCBIfam" id="TIGR01499">
    <property type="entry name" value="folC"/>
    <property type="match status" value="1"/>
</dbReference>
<evidence type="ECO:0000256" key="6">
    <source>
        <dbReference type="ARBA" id="ARBA00022842"/>
    </source>
</evidence>
<dbReference type="InterPro" id="IPR018109">
    <property type="entry name" value="Folylpolyglutamate_synth_CS"/>
</dbReference>
<dbReference type="SUPFAM" id="SSF53623">
    <property type="entry name" value="MurD-like peptide ligases, catalytic domain"/>
    <property type="match status" value="1"/>
</dbReference>
<evidence type="ECO:0000256" key="3">
    <source>
        <dbReference type="ARBA" id="ARBA00022723"/>
    </source>
</evidence>
<evidence type="ECO:0000256" key="7">
    <source>
        <dbReference type="SAM" id="Coils"/>
    </source>
</evidence>
<keyword evidence="5" id="KW-0067">ATP-binding</keyword>
<dbReference type="GO" id="GO:0005739">
    <property type="term" value="C:mitochondrion"/>
    <property type="evidence" value="ECO:0007669"/>
    <property type="project" value="TreeGrafter"/>
</dbReference>
<keyword evidence="6" id="KW-0460">Magnesium</keyword>
<evidence type="ECO:0000256" key="4">
    <source>
        <dbReference type="ARBA" id="ARBA00022741"/>
    </source>
</evidence>
<dbReference type="SUPFAM" id="SSF53244">
    <property type="entry name" value="MurD-like peptide ligases, peptide-binding domain"/>
    <property type="match status" value="1"/>
</dbReference>
<accession>A0A086KGD9</accession>
<dbReference type="InterPro" id="IPR036565">
    <property type="entry name" value="Mur-like_cat_sf"/>
</dbReference>
<feature type="region of interest" description="Disordered" evidence="8">
    <location>
        <begin position="294"/>
        <end position="327"/>
    </location>
</feature>
<dbReference type="Gene3D" id="3.90.190.20">
    <property type="entry name" value="Mur ligase, C-terminal domain"/>
    <property type="match status" value="1"/>
</dbReference>
<dbReference type="GO" id="GO:0005524">
    <property type="term" value="F:ATP binding"/>
    <property type="evidence" value="ECO:0007669"/>
    <property type="project" value="UniProtKB-KW"/>
</dbReference>
<dbReference type="InterPro" id="IPR036615">
    <property type="entry name" value="Mur_ligase_C_dom_sf"/>
</dbReference>
<evidence type="ECO:0000259" key="9">
    <source>
        <dbReference type="Pfam" id="PF08245"/>
    </source>
</evidence>
<dbReference type="PROSITE" id="PS01012">
    <property type="entry name" value="FOLYLPOLYGLU_SYNT_2"/>
    <property type="match status" value="1"/>
</dbReference>
<dbReference type="OrthoDB" id="5212574at2759"/>
<proteinExistence type="inferred from homology"/>
<dbReference type="PANTHER" id="PTHR11136">
    <property type="entry name" value="FOLYLPOLYGLUTAMATE SYNTHASE-RELATED"/>
    <property type="match status" value="1"/>
</dbReference>
<keyword evidence="7" id="KW-0175">Coiled coil</keyword>
<dbReference type="PANTHER" id="PTHR11136:SF0">
    <property type="entry name" value="DIHYDROFOLATE SYNTHETASE-RELATED"/>
    <property type="match status" value="1"/>
</dbReference>
<dbReference type="GO" id="GO:0005829">
    <property type="term" value="C:cytosol"/>
    <property type="evidence" value="ECO:0007669"/>
    <property type="project" value="TreeGrafter"/>
</dbReference>
<keyword evidence="4" id="KW-0547">Nucleotide-binding</keyword>
<dbReference type="Gene3D" id="3.40.1190.10">
    <property type="entry name" value="Mur-like, catalytic domain"/>
    <property type="match status" value="1"/>
</dbReference>
<feature type="domain" description="Mur ligase central" evidence="9">
    <location>
        <begin position="50"/>
        <end position="195"/>
    </location>
</feature>
<keyword evidence="3" id="KW-0479">Metal-binding</keyword>
<dbReference type="GO" id="GO:0004326">
    <property type="term" value="F:tetrahydrofolylpolyglutamate synthase activity"/>
    <property type="evidence" value="ECO:0007669"/>
    <property type="project" value="UniProtKB-EC"/>
</dbReference>
<feature type="coiled-coil region" evidence="7">
    <location>
        <begin position="434"/>
        <end position="464"/>
    </location>
</feature>
<dbReference type="GO" id="GO:0046872">
    <property type="term" value="F:metal ion binding"/>
    <property type="evidence" value="ECO:0007669"/>
    <property type="project" value="UniProtKB-KW"/>
</dbReference>
<reference evidence="10 11" key="1">
    <citation type="submission" date="2014-02" db="EMBL/GenBank/DDBJ databases">
        <authorList>
            <person name="Sibley D."/>
            <person name="Venepally P."/>
            <person name="Karamycheva S."/>
            <person name="Hadjithomas M."/>
            <person name="Khan A."/>
            <person name="Brunk B."/>
            <person name="Roos D."/>
            <person name="Caler E."/>
            <person name="Lorenzi H."/>
        </authorList>
    </citation>
    <scope>NUCLEOTIDE SEQUENCE [LARGE SCALE GENOMIC DNA]</scope>
    <source>
        <strain evidence="10 11">GAB2-2007-GAL-DOM2</strain>
    </source>
</reference>
<evidence type="ECO:0000313" key="10">
    <source>
        <dbReference type="EMBL" id="KFG43457.1"/>
    </source>
</evidence>
<comment type="similarity">
    <text evidence="1">Belongs to the folylpolyglutamate synthase family.</text>
</comment>
<comment type="caution">
    <text evidence="10">The sequence shown here is derived from an EMBL/GenBank/DDBJ whole genome shotgun (WGS) entry which is preliminary data.</text>
</comment>
<organism evidence="10 11">
    <name type="scientific">Toxoplasma gondii GAB2-2007-GAL-DOM2</name>
    <dbReference type="NCBI Taxonomy" id="1130820"/>
    <lineage>
        <taxon>Eukaryota</taxon>
        <taxon>Sar</taxon>
        <taxon>Alveolata</taxon>
        <taxon>Apicomplexa</taxon>
        <taxon>Conoidasida</taxon>
        <taxon>Coccidia</taxon>
        <taxon>Eucoccidiorida</taxon>
        <taxon>Eimeriorina</taxon>
        <taxon>Sarcocystidae</taxon>
        <taxon>Toxoplasma</taxon>
    </lineage>
</organism>
<keyword evidence="2 10" id="KW-0436">Ligase</keyword>
<evidence type="ECO:0000313" key="11">
    <source>
        <dbReference type="Proteomes" id="UP000028837"/>
    </source>
</evidence>
<protein>
    <submittedName>
        <fullName evidence="10">Bifunctional protein FolC subfamily protein</fullName>
        <ecNumber evidence="10">6.3.2.17</ecNumber>
    </submittedName>
</protein>